<comment type="caution">
    <text evidence="1">The sequence shown here is derived from an EMBL/GenBank/DDBJ whole genome shotgun (WGS) entry which is preliminary data.</text>
</comment>
<evidence type="ECO:0000313" key="1">
    <source>
        <dbReference type="EMBL" id="CAG8740187.1"/>
    </source>
</evidence>
<feature type="non-terminal residue" evidence="1">
    <location>
        <position position="1"/>
    </location>
</feature>
<proteinExistence type="predicted"/>
<dbReference type="Proteomes" id="UP000789525">
    <property type="component" value="Unassembled WGS sequence"/>
</dbReference>
<name>A0ACA9Q856_9GLOM</name>
<dbReference type="EMBL" id="CAJVPT010047480">
    <property type="protein sequence ID" value="CAG8740187.1"/>
    <property type="molecule type" value="Genomic_DNA"/>
</dbReference>
<organism evidence="1 2">
    <name type="scientific">Acaulospora colombiana</name>
    <dbReference type="NCBI Taxonomy" id="27376"/>
    <lineage>
        <taxon>Eukaryota</taxon>
        <taxon>Fungi</taxon>
        <taxon>Fungi incertae sedis</taxon>
        <taxon>Mucoromycota</taxon>
        <taxon>Glomeromycotina</taxon>
        <taxon>Glomeromycetes</taxon>
        <taxon>Diversisporales</taxon>
        <taxon>Acaulosporaceae</taxon>
        <taxon>Acaulospora</taxon>
    </lineage>
</organism>
<reference evidence="1" key="1">
    <citation type="submission" date="2021-06" db="EMBL/GenBank/DDBJ databases">
        <authorList>
            <person name="Kallberg Y."/>
            <person name="Tangrot J."/>
            <person name="Rosling A."/>
        </authorList>
    </citation>
    <scope>NUCLEOTIDE SEQUENCE</scope>
    <source>
        <strain evidence="1">CL356</strain>
    </source>
</reference>
<evidence type="ECO:0000313" key="2">
    <source>
        <dbReference type="Proteomes" id="UP000789525"/>
    </source>
</evidence>
<sequence length="329" mass="36890">DYPAISSRDSGRAEPLLGTQPVRYKFKITDQRISIPYPLKTKSDKHLKRSSENLITKRGGPIMLLLVLPSLPHSGQIFWIRTDTVATSFSLKEVVFLIMSTGSLRKRSREEGDDDEDEAQPSKKREFAEEERDLLRAVCNLEGTVRLAHDLVSSLQTIAAHTRLGSKHVSHLDPLRNRLSLLARTCGDIKPDRQQFAFDTLTAFETDFPEAPPVLTGIFSKALSTPFAERLMIVPSANTYAQATVWPAWQNRSTAVLNLRPSQNQGLPLSTLHTIFAEFRGFMADPLPKTDSLPAAYQTAYNLCLRMADSFPDAGAHRNEFQNHSIQFL</sequence>
<keyword evidence="2" id="KW-1185">Reference proteome</keyword>
<feature type="non-terminal residue" evidence="1">
    <location>
        <position position="329"/>
    </location>
</feature>
<gene>
    <name evidence="1" type="ORF">ACOLOM_LOCUS12135</name>
</gene>
<accession>A0ACA9Q856</accession>
<protein>
    <submittedName>
        <fullName evidence="1">17086_t:CDS:1</fullName>
    </submittedName>
</protein>